<proteinExistence type="predicted"/>
<feature type="transmembrane region" description="Helical" evidence="1">
    <location>
        <begin position="6"/>
        <end position="23"/>
    </location>
</feature>
<keyword evidence="1" id="KW-0472">Membrane</keyword>
<reference evidence="2 3" key="2">
    <citation type="journal article" date="2014" name="Curr. Biol.">
        <title>Symbiont-Supplemented Maternal Investment Underpinning Host's Ecological Adaptation.</title>
        <authorList>
            <person name="Kaiwa N."/>
            <person name="Hosokawa T."/>
            <person name="Nikoh N."/>
            <person name="Tanahashi M."/>
            <person name="Moriyama M."/>
            <person name="Meng X.Y."/>
            <person name="Maeda T."/>
            <person name="Yamaguchi K."/>
            <person name="Shigenobu S."/>
            <person name="Ito M."/>
            <person name="Fukatsu T."/>
        </authorList>
    </citation>
    <scope>NUCLEOTIDE SEQUENCE [LARGE SCALE GENOMIC DNA]</scope>
    <source>
        <strain evidence="2 3">UwTKB</strain>
    </source>
</reference>
<dbReference type="KEGG" id="sbw:TGUWTKB_4320"/>
<gene>
    <name evidence="2" type="ORF">TGUWTKB_4320</name>
</gene>
<dbReference type="Proteomes" id="UP000031627">
    <property type="component" value="Chromosome"/>
</dbReference>
<evidence type="ECO:0000313" key="2">
    <source>
        <dbReference type="EMBL" id="BAP58659.1"/>
    </source>
</evidence>
<dbReference type="AlphaFoldDB" id="A0A090ALX3"/>
<evidence type="ECO:0000256" key="1">
    <source>
        <dbReference type="SAM" id="Phobius"/>
    </source>
</evidence>
<sequence>MNINVAIYFLIKIYLFFFLSFFSKEKINNQWIKSISQEHLIINPDIFFKNICNKHYNLNIQSYYFLQKKKNRINNYIVFEKNKLFIKNFLKKKLYLN</sequence>
<keyword evidence="1" id="KW-0812">Transmembrane</keyword>
<keyword evidence="3" id="KW-1185">Reference proteome</keyword>
<organism evidence="2 3">
    <name type="scientific">Candidatus Tachikawaea gelatinosa</name>
    <dbReference type="NCBI Taxonomy" id="1410383"/>
    <lineage>
        <taxon>Bacteria</taxon>
        <taxon>Pseudomonadati</taxon>
        <taxon>Pseudomonadota</taxon>
        <taxon>Gammaproteobacteria</taxon>
        <taxon>Enterobacterales</taxon>
        <taxon>Enterobacteriaceae</taxon>
        <taxon>Candidatus Tachikawaea</taxon>
    </lineage>
</organism>
<dbReference type="HOGENOM" id="CLU_2345620_0_0_6"/>
<name>A0A090ALX3_9ENTR</name>
<evidence type="ECO:0000313" key="3">
    <source>
        <dbReference type="Proteomes" id="UP000031627"/>
    </source>
</evidence>
<accession>A0A090ALX3</accession>
<dbReference type="EMBL" id="AP014521">
    <property type="protein sequence ID" value="BAP58659.1"/>
    <property type="molecule type" value="Genomic_DNA"/>
</dbReference>
<dbReference type="STRING" id="1410383.TGUWTKB_4320"/>
<reference evidence="3" key="1">
    <citation type="submission" date="2013-11" db="EMBL/GenBank/DDBJ databases">
        <title>Symbiont-containing voluminous jelly as an extraordinary maternal gift for overwintering insect nymphs.</title>
        <authorList>
            <person name="Kaiwa N."/>
            <person name="Hosokawa T."/>
            <person name="Nikoh N."/>
            <person name="Meng X.Y."/>
            <person name="Tanahashi M."/>
            <person name="Moriyama M."/>
            <person name="Maeda T."/>
            <person name="Yamaguchi K."/>
            <person name="Shigenobu S."/>
            <person name="Ito M."/>
            <person name="Fukatsu T."/>
        </authorList>
    </citation>
    <scope>NUCLEOTIDE SEQUENCE [LARGE SCALE GENOMIC DNA]</scope>
    <source>
        <strain evidence="3">UwTKB</strain>
    </source>
</reference>
<keyword evidence="1" id="KW-1133">Transmembrane helix</keyword>
<protein>
    <submittedName>
        <fullName evidence="2">Uncharacterized protein</fullName>
    </submittedName>
</protein>